<feature type="region of interest" description="Disordered" evidence="1">
    <location>
        <begin position="1"/>
        <end position="37"/>
    </location>
</feature>
<proteinExistence type="predicted"/>
<evidence type="ECO:0000313" key="2">
    <source>
        <dbReference type="EMBL" id="MEJ8825488.1"/>
    </source>
</evidence>
<organism evidence="2 3">
    <name type="scientific">Variovorax humicola</name>
    <dbReference type="NCBI Taxonomy" id="1769758"/>
    <lineage>
        <taxon>Bacteria</taxon>
        <taxon>Pseudomonadati</taxon>
        <taxon>Pseudomonadota</taxon>
        <taxon>Betaproteobacteria</taxon>
        <taxon>Burkholderiales</taxon>
        <taxon>Comamonadaceae</taxon>
        <taxon>Variovorax</taxon>
    </lineage>
</organism>
<gene>
    <name evidence="2" type="ORF">WKW80_26275</name>
</gene>
<feature type="compositionally biased region" description="Basic and acidic residues" evidence="1">
    <location>
        <begin position="1"/>
        <end position="13"/>
    </location>
</feature>
<feature type="compositionally biased region" description="Basic and acidic residues" evidence="1">
    <location>
        <begin position="52"/>
        <end position="61"/>
    </location>
</feature>
<feature type="region of interest" description="Disordered" evidence="1">
    <location>
        <begin position="42"/>
        <end position="61"/>
    </location>
</feature>
<comment type="caution">
    <text evidence="2">The sequence shown here is derived from an EMBL/GenBank/DDBJ whole genome shotgun (WGS) entry which is preliminary data.</text>
</comment>
<feature type="compositionally biased region" description="Basic residues" evidence="1">
    <location>
        <begin position="20"/>
        <end position="29"/>
    </location>
</feature>
<accession>A0ABU8W669</accession>
<evidence type="ECO:0000313" key="3">
    <source>
        <dbReference type="Proteomes" id="UP001363010"/>
    </source>
</evidence>
<protein>
    <submittedName>
        <fullName evidence="2">Uncharacterized protein</fullName>
    </submittedName>
</protein>
<keyword evidence="3" id="KW-1185">Reference proteome</keyword>
<sequence length="116" mass="12852">MQRLDQIEPEHPESLVGSTLRRRGKKKPGVKTPGQEALLLSHIKAPAQGGKAGDDKSSKKEFNKADSSFQVVRNYFLTFVALKVQLNVSFFPDKRTNDRAEIAEPASPSLQAQFSI</sequence>
<dbReference type="EMBL" id="JBBKZV010000022">
    <property type="protein sequence ID" value="MEJ8825488.1"/>
    <property type="molecule type" value="Genomic_DNA"/>
</dbReference>
<evidence type="ECO:0000256" key="1">
    <source>
        <dbReference type="SAM" id="MobiDB-lite"/>
    </source>
</evidence>
<name>A0ABU8W669_9BURK</name>
<reference evidence="2 3" key="1">
    <citation type="submission" date="2024-03" db="EMBL/GenBank/DDBJ databases">
        <title>Novel species of the genus Variovorax.</title>
        <authorList>
            <person name="Liu Q."/>
            <person name="Xin Y.-H."/>
        </authorList>
    </citation>
    <scope>NUCLEOTIDE SEQUENCE [LARGE SCALE GENOMIC DNA]</scope>
    <source>
        <strain evidence="2 3">KACC 18501</strain>
    </source>
</reference>
<dbReference type="RefSeq" id="WP_340366517.1">
    <property type="nucleotide sequence ID" value="NZ_JBBKZV010000022.1"/>
</dbReference>
<dbReference type="Proteomes" id="UP001363010">
    <property type="component" value="Unassembled WGS sequence"/>
</dbReference>